<keyword evidence="8" id="KW-0289">Folate biosynthesis</keyword>
<dbReference type="GO" id="GO:0046654">
    <property type="term" value="P:tetrahydrofolate biosynthetic process"/>
    <property type="evidence" value="ECO:0007669"/>
    <property type="project" value="UniProtKB-UniPathway"/>
</dbReference>
<dbReference type="PROSITE" id="PS00794">
    <property type="entry name" value="HPPK"/>
    <property type="match status" value="1"/>
</dbReference>
<keyword evidence="4 10" id="KW-0808">Transferase</keyword>
<dbReference type="GO" id="GO:0005524">
    <property type="term" value="F:ATP binding"/>
    <property type="evidence" value="ECO:0007669"/>
    <property type="project" value="UniProtKB-KW"/>
</dbReference>
<keyword evidence="5" id="KW-0547">Nucleotide-binding</keyword>
<keyword evidence="11" id="KW-1185">Reference proteome</keyword>
<dbReference type="SUPFAM" id="SSF55083">
    <property type="entry name" value="6-hydroxymethyl-7,8-dihydropterin pyrophosphokinase, HPPK"/>
    <property type="match status" value="1"/>
</dbReference>
<reference evidence="10 11" key="1">
    <citation type="journal article" date="2018" name="J. Microbiol.">
        <title>Salicibibacter kimchii gen. nov., sp. nov., a moderately halophilic and alkalitolerant bacterium in the family Bacillaceae, isolated from kimchi.</title>
        <authorList>
            <person name="Jang J.Y."/>
            <person name="Oh Y.J."/>
            <person name="Lim S.K."/>
            <person name="Park H.K."/>
            <person name="Lee C."/>
            <person name="Kim J.Y."/>
            <person name="Lee M.A."/>
            <person name="Choi H.J."/>
        </authorList>
    </citation>
    <scope>NUCLEOTIDE SEQUENCE [LARGE SCALE GENOMIC DNA]</scope>
    <source>
        <strain evidence="10 11">NKC1-1</strain>
    </source>
</reference>
<evidence type="ECO:0000313" key="10">
    <source>
        <dbReference type="EMBL" id="AXF56620.1"/>
    </source>
</evidence>
<dbReference type="Gene3D" id="3.30.70.560">
    <property type="entry name" value="7,8-Dihydro-6-hydroxymethylpterin-pyrophosphokinase HPPK"/>
    <property type="match status" value="1"/>
</dbReference>
<protein>
    <recommendedName>
        <fullName evidence="3">2-amino-4-hydroxy-6-hydroxymethyldihydropteridine diphosphokinase</fullName>
        <ecNumber evidence="3">2.7.6.3</ecNumber>
    </recommendedName>
</protein>
<dbReference type="Pfam" id="PF01288">
    <property type="entry name" value="HPPK"/>
    <property type="match status" value="1"/>
</dbReference>
<evidence type="ECO:0000256" key="7">
    <source>
        <dbReference type="ARBA" id="ARBA00022840"/>
    </source>
</evidence>
<dbReference type="EMBL" id="CP031092">
    <property type="protein sequence ID" value="AXF56620.1"/>
    <property type="molecule type" value="Genomic_DNA"/>
</dbReference>
<evidence type="ECO:0000313" key="11">
    <source>
        <dbReference type="Proteomes" id="UP000252100"/>
    </source>
</evidence>
<name>A0A345C089_9BACI</name>
<dbReference type="OrthoDB" id="9808041at2"/>
<dbReference type="Proteomes" id="UP000252100">
    <property type="component" value="Chromosome"/>
</dbReference>
<evidence type="ECO:0000256" key="5">
    <source>
        <dbReference type="ARBA" id="ARBA00022741"/>
    </source>
</evidence>
<dbReference type="GO" id="GO:0016301">
    <property type="term" value="F:kinase activity"/>
    <property type="evidence" value="ECO:0007669"/>
    <property type="project" value="UniProtKB-KW"/>
</dbReference>
<dbReference type="KEGG" id="rue:DT065_11685"/>
<dbReference type="InterPro" id="IPR035907">
    <property type="entry name" value="Hppk_sf"/>
</dbReference>
<dbReference type="PANTHER" id="PTHR43071:SF1">
    <property type="entry name" value="2-AMINO-4-HYDROXY-6-HYDROXYMETHYLDIHYDROPTERIDINE PYROPHOSPHOKINASE"/>
    <property type="match status" value="1"/>
</dbReference>
<evidence type="ECO:0000256" key="6">
    <source>
        <dbReference type="ARBA" id="ARBA00022777"/>
    </source>
</evidence>
<keyword evidence="6 10" id="KW-0418">Kinase</keyword>
<evidence type="ECO:0000259" key="9">
    <source>
        <dbReference type="PROSITE" id="PS00794"/>
    </source>
</evidence>
<accession>A0A345C089</accession>
<gene>
    <name evidence="10" type="primary">folK</name>
    <name evidence="10" type="ORF">DT065_11685</name>
</gene>
<keyword evidence="7" id="KW-0067">ATP-binding</keyword>
<evidence type="ECO:0000256" key="2">
    <source>
        <dbReference type="ARBA" id="ARBA00005051"/>
    </source>
</evidence>
<dbReference type="CDD" id="cd00483">
    <property type="entry name" value="HPPK"/>
    <property type="match status" value="1"/>
</dbReference>
<comment type="pathway">
    <text evidence="2">Cofactor biosynthesis; tetrahydrofolate biosynthesis; 2-amino-4-hydroxy-6-hydroxymethyl-7,8-dihydropteridine diphosphate from 7,8-dihydroneopterin triphosphate: step 4/4.</text>
</comment>
<sequence length="177" mass="20366">MNTAYVALGSNMGDRAGYLQKALREMSHEQAIRIGLVSSIYETEPVGVESQPYFLNMAIAVKTDEPADGLLEKLQSIELRLDRVRNKERNGPRTMDLDILLFNDENMEKNGLCIPHPRMHERAFVLVPMAEIAPREVIPTDKQTIEHLLYSMPERLRKEVRLWKRQGQGEEFGLFEN</sequence>
<evidence type="ECO:0000256" key="1">
    <source>
        <dbReference type="ARBA" id="ARBA00000198"/>
    </source>
</evidence>
<evidence type="ECO:0000256" key="8">
    <source>
        <dbReference type="ARBA" id="ARBA00022909"/>
    </source>
</evidence>
<dbReference type="UniPathway" id="UPA00077">
    <property type="reaction ID" value="UER00155"/>
</dbReference>
<organism evidence="10 11">
    <name type="scientific">Salicibibacter kimchii</name>
    <dbReference type="NCBI Taxonomy" id="2099786"/>
    <lineage>
        <taxon>Bacteria</taxon>
        <taxon>Bacillati</taxon>
        <taxon>Bacillota</taxon>
        <taxon>Bacilli</taxon>
        <taxon>Bacillales</taxon>
        <taxon>Bacillaceae</taxon>
        <taxon>Salicibibacter</taxon>
    </lineage>
</organism>
<dbReference type="PANTHER" id="PTHR43071">
    <property type="entry name" value="2-AMINO-4-HYDROXY-6-HYDROXYMETHYLDIHYDROPTERIDINE PYROPHOSPHOKINASE"/>
    <property type="match status" value="1"/>
</dbReference>
<evidence type="ECO:0000256" key="4">
    <source>
        <dbReference type="ARBA" id="ARBA00022679"/>
    </source>
</evidence>
<dbReference type="NCBIfam" id="TIGR01498">
    <property type="entry name" value="folK"/>
    <property type="match status" value="1"/>
</dbReference>
<dbReference type="AlphaFoldDB" id="A0A345C089"/>
<dbReference type="GO" id="GO:0003848">
    <property type="term" value="F:2-amino-4-hydroxy-6-hydroxymethyldihydropteridine diphosphokinase activity"/>
    <property type="evidence" value="ECO:0007669"/>
    <property type="project" value="UniProtKB-EC"/>
</dbReference>
<dbReference type="RefSeq" id="WP_114373566.1">
    <property type="nucleotide sequence ID" value="NZ_CP031092.1"/>
</dbReference>
<dbReference type="EC" id="2.7.6.3" evidence="3"/>
<proteinExistence type="predicted"/>
<comment type="catalytic activity">
    <reaction evidence="1">
        <text>6-hydroxymethyl-7,8-dihydropterin + ATP = (7,8-dihydropterin-6-yl)methyl diphosphate + AMP + H(+)</text>
        <dbReference type="Rhea" id="RHEA:11412"/>
        <dbReference type="ChEBI" id="CHEBI:15378"/>
        <dbReference type="ChEBI" id="CHEBI:30616"/>
        <dbReference type="ChEBI" id="CHEBI:44841"/>
        <dbReference type="ChEBI" id="CHEBI:72950"/>
        <dbReference type="ChEBI" id="CHEBI:456215"/>
        <dbReference type="EC" id="2.7.6.3"/>
    </reaction>
</comment>
<dbReference type="InterPro" id="IPR000550">
    <property type="entry name" value="Hppk"/>
</dbReference>
<dbReference type="GO" id="GO:0046656">
    <property type="term" value="P:folic acid biosynthetic process"/>
    <property type="evidence" value="ECO:0007669"/>
    <property type="project" value="UniProtKB-KW"/>
</dbReference>
<evidence type="ECO:0000256" key="3">
    <source>
        <dbReference type="ARBA" id="ARBA00013253"/>
    </source>
</evidence>
<feature type="domain" description="7,8-dihydro-6-hydroxymethylpterin-pyrophosphokinase" evidence="9">
    <location>
        <begin position="89"/>
        <end position="100"/>
    </location>
</feature>